<dbReference type="Proteomes" id="UP000596660">
    <property type="component" value="Unplaced"/>
</dbReference>
<evidence type="ECO:0000313" key="3">
    <source>
        <dbReference type="Proteomes" id="UP000596660"/>
    </source>
</evidence>
<feature type="transmembrane region" description="Helical" evidence="1">
    <location>
        <begin position="39"/>
        <end position="57"/>
    </location>
</feature>
<dbReference type="Gramene" id="AUR62014842-RA">
    <property type="protein sequence ID" value="AUR62014842-RA:cds"/>
    <property type="gene ID" value="AUR62014842"/>
</dbReference>
<keyword evidence="1" id="KW-0812">Transmembrane</keyword>
<feature type="transmembrane region" description="Helical" evidence="1">
    <location>
        <begin position="9"/>
        <end position="33"/>
    </location>
</feature>
<reference evidence="2" key="2">
    <citation type="submission" date="2021-03" db="UniProtKB">
        <authorList>
            <consortium name="EnsemblPlants"/>
        </authorList>
    </citation>
    <scope>IDENTIFICATION</scope>
</reference>
<name>A0A803LLJ5_CHEQI</name>
<protein>
    <submittedName>
        <fullName evidence="2">Uncharacterized protein</fullName>
    </submittedName>
</protein>
<organism evidence="2 3">
    <name type="scientific">Chenopodium quinoa</name>
    <name type="common">Quinoa</name>
    <dbReference type="NCBI Taxonomy" id="63459"/>
    <lineage>
        <taxon>Eukaryota</taxon>
        <taxon>Viridiplantae</taxon>
        <taxon>Streptophyta</taxon>
        <taxon>Embryophyta</taxon>
        <taxon>Tracheophyta</taxon>
        <taxon>Spermatophyta</taxon>
        <taxon>Magnoliopsida</taxon>
        <taxon>eudicotyledons</taxon>
        <taxon>Gunneridae</taxon>
        <taxon>Pentapetalae</taxon>
        <taxon>Caryophyllales</taxon>
        <taxon>Chenopodiaceae</taxon>
        <taxon>Chenopodioideae</taxon>
        <taxon>Atripliceae</taxon>
        <taxon>Chenopodium</taxon>
    </lineage>
</organism>
<feature type="transmembrane region" description="Helical" evidence="1">
    <location>
        <begin position="144"/>
        <end position="164"/>
    </location>
</feature>
<dbReference type="AlphaFoldDB" id="A0A803LLJ5"/>
<dbReference type="EnsemblPlants" id="AUR62014842-RA">
    <property type="protein sequence ID" value="AUR62014842-RA:cds"/>
    <property type="gene ID" value="AUR62014842"/>
</dbReference>
<feature type="transmembrane region" description="Helical" evidence="1">
    <location>
        <begin position="64"/>
        <end position="84"/>
    </location>
</feature>
<evidence type="ECO:0000313" key="2">
    <source>
        <dbReference type="EnsemblPlants" id="AUR62014842-RA:cds"/>
    </source>
</evidence>
<proteinExistence type="predicted"/>
<dbReference type="Pfam" id="PF06966">
    <property type="entry name" value="DUF1295"/>
    <property type="match status" value="2"/>
</dbReference>
<dbReference type="GO" id="GO:0016020">
    <property type="term" value="C:membrane"/>
    <property type="evidence" value="ECO:0007669"/>
    <property type="project" value="TreeGrafter"/>
</dbReference>
<sequence>MAKVLDSHFLAITAIITVCYQFVFFVVTALLKFDKVTDFAGSTNFIILAVLTIVIKASWNFRQVILTLLVVIWGLRLGLFLLMRPGFLCLFVHFVAFVFSVFPMLVVLVQPDPSKFRLHLTIALILQWGEDHRFDEMRANLGKLAVFWIFQAVWVWTVSLPVTIVNASDKDPSIGAADIIGASVPHAAATFLSVDYHCLRLQQIRNLAVWMNTDNTRELLAHLSLCHQQYMEICLCGSRRFSSLNFPYTARVFLKKDIWIVIIEEVKLHKINDILNEEIVFETDIASLHQVIYSIPKKRKVGSGNRGMASNNEHSY</sequence>
<dbReference type="PANTHER" id="PTHR32251">
    <property type="entry name" value="3-OXO-5-ALPHA-STEROID 4-DEHYDROGENASE"/>
    <property type="match status" value="1"/>
</dbReference>
<reference evidence="2" key="1">
    <citation type="journal article" date="2017" name="Nature">
        <title>The genome of Chenopodium quinoa.</title>
        <authorList>
            <person name="Jarvis D.E."/>
            <person name="Ho Y.S."/>
            <person name="Lightfoot D.J."/>
            <person name="Schmoeckel S.M."/>
            <person name="Li B."/>
            <person name="Borm T.J.A."/>
            <person name="Ohyanagi H."/>
            <person name="Mineta K."/>
            <person name="Michell C.T."/>
            <person name="Saber N."/>
            <person name="Kharbatia N.M."/>
            <person name="Rupper R.R."/>
            <person name="Sharp A.R."/>
            <person name="Dally N."/>
            <person name="Boughton B.A."/>
            <person name="Woo Y.H."/>
            <person name="Gao G."/>
            <person name="Schijlen E.G.W.M."/>
            <person name="Guo X."/>
            <person name="Momin A.A."/>
            <person name="Negrao S."/>
            <person name="Al-Babili S."/>
            <person name="Gehring C."/>
            <person name="Roessner U."/>
            <person name="Jung C."/>
            <person name="Murphy K."/>
            <person name="Arold S.T."/>
            <person name="Gojobori T."/>
            <person name="van der Linden C.G."/>
            <person name="van Loo E.N."/>
            <person name="Jellen E.N."/>
            <person name="Maughan P.J."/>
            <person name="Tester M."/>
        </authorList>
    </citation>
    <scope>NUCLEOTIDE SEQUENCE [LARGE SCALE GENOMIC DNA]</scope>
    <source>
        <strain evidence="2">cv. PI 614886</strain>
    </source>
</reference>
<keyword evidence="1" id="KW-0472">Membrane</keyword>
<feature type="transmembrane region" description="Helical" evidence="1">
    <location>
        <begin position="90"/>
        <end position="109"/>
    </location>
</feature>
<keyword evidence="3" id="KW-1185">Reference proteome</keyword>
<dbReference type="InterPro" id="IPR010721">
    <property type="entry name" value="UstE-like"/>
</dbReference>
<evidence type="ECO:0000256" key="1">
    <source>
        <dbReference type="SAM" id="Phobius"/>
    </source>
</evidence>
<accession>A0A803LLJ5</accession>
<keyword evidence="1" id="KW-1133">Transmembrane helix</keyword>
<dbReference type="PANTHER" id="PTHR32251:SF15">
    <property type="entry name" value="3-OXO-5-ALPHA-STEROID 4-DEHYDROGENASE (DUF1295)"/>
    <property type="match status" value="1"/>
</dbReference>